<protein>
    <submittedName>
        <fullName evidence="1">Uncharacterized protein</fullName>
    </submittedName>
</protein>
<proteinExistence type="predicted"/>
<dbReference type="EMBL" id="VZDO01000005">
    <property type="protein sequence ID" value="KAB0680182.1"/>
    <property type="molecule type" value="Genomic_DNA"/>
</dbReference>
<evidence type="ECO:0000313" key="1">
    <source>
        <dbReference type="EMBL" id="KAB0680182.1"/>
    </source>
</evidence>
<name>A0A7V7PQ13_9HYPH</name>
<comment type="caution">
    <text evidence="1">The sequence shown here is derived from an EMBL/GenBank/DDBJ whole genome shotgun (WGS) entry which is preliminary data.</text>
</comment>
<accession>A0A7V7PQ13</accession>
<sequence length="75" mass="8362">MGEKGLALARAAGRFVGSDLTSSANMCPWQPGKHRHFRDAWLAGFGEGRVARLWFKDEDWPAIEISLEAFKKAVD</sequence>
<evidence type="ECO:0000313" key="2">
    <source>
        <dbReference type="Proteomes" id="UP000432089"/>
    </source>
</evidence>
<reference evidence="1 2" key="1">
    <citation type="submission" date="2019-09" db="EMBL/GenBank/DDBJ databases">
        <title>YIM 132180 draft genome.</title>
        <authorList>
            <person name="Zhang K."/>
        </authorList>
    </citation>
    <scope>NUCLEOTIDE SEQUENCE [LARGE SCALE GENOMIC DNA]</scope>
    <source>
        <strain evidence="1 2">YIM 132180</strain>
    </source>
</reference>
<dbReference type="AlphaFoldDB" id="A0A7V7PQ13"/>
<gene>
    <name evidence="1" type="ORF">F6X38_08305</name>
</gene>
<dbReference type="RefSeq" id="WP_150969235.1">
    <property type="nucleotide sequence ID" value="NZ_VZDO01000005.1"/>
</dbReference>
<keyword evidence="2" id="KW-1185">Reference proteome</keyword>
<dbReference type="Proteomes" id="UP000432089">
    <property type="component" value="Unassembled WGS sequence"/>
</dbReference>
<organism evidence="1 2">
    <name type="scientific">Plantimonas leprariae</name>
    <dbReference type="NCBI Taxonomy" id="2615207"/>
    <lineage>
        <taxon>Bacteria</taxon>
        <taxon>Pseudomonadati</taxon>
        <taxon>Pseudomonadota</taxon>
        <taxon>Alphaproteobacteria</taxon>
        <taxon>Hyphomicrobiales</taxon>
        <taxon>Aurantimonadaceae</taxon>
        <taxon>Plantimonas</taxon>
    </lineage>
</organism>